<dbReference type="EMBL" id="DYWV01000159">
    <property type="protein sequence ID" value="HJF40208.1"/>
    <property type="molecule type" value="Genomic_DNA"/>
</dbReference>
<evidence type="ECO:0000313" key="2">
    <source>
        <dbReference type="EMBL" id="HJF40208.1"/>
    </source>
</evidence>
<evidence type="ECO:0000259" key="1">
    <source>
        <dbReference type="Pfam" id="PF17761"/>
    </source>
</evidence>
<reference evidence="2" key="1">
    <citation type="journal article" date="2021" name="PeerJ">
        <title>Extensive microbial diversity within the chicken gut microbiome revealed by metagenomics and culture.</title>
        <authorList>
            <person name="Gilroy R."/>
            <person name="Ravi A."/>
            <person name="Getino M."/>
            <person name="Pursley I."/>
            <person name="Horton D.L."/>
            <person name="Alikhan N.F."/>
            <person name="Baker D."/>
            <person name="Gharbi K."/>
            <person name="Hall N."/>
            <person name="Watson M."/>
            <person name="Adriaenssens E.M."/>
            <person name="Foster-Nyarko E."/>
            <person name="Jarju S."/>
            <person name="Secka A."/>
            <person name="Antonio M."/>
            <person name="Oren A."/>
            <person name="Chaudhuri R.R."/>
            <person name="La Ragione R."/>
            <person name="Hildebrand F."/>
            <person name="Pallen M.J."/>
        </authorList>
    </citation>
    <scope>NUCLEOTIDE SEQUENCE</scope>
    <source>
        <strain evidence="2">CHK193-16274</strain>
    </source>
</reference>
<dbReference type="RefSeq" id="WP_224758260.1">
    <property type="nucleotide sequence ID" value="NZ_CAJFOD010000074.1"/>
</dbReference>
<name>A0A921KIF3_9FIRM</name>
<protein>
    <submittedName>
        <fullName evidence="2">DUF1016 N-terminal domain-containing protein</fullName>
    </submittedName>
</protein>
<organism evidence="2 3">
    <name type="scientific">Thomasclavelia spiroformis</name>
    <dbReference type="NCBI Taxonomy" id="29348"/>
    <lineage>
        <taxon>Bacteria</taxon>
        <taxon>Bacillati</taxon>
        <taxon>Bacillota</taxon>
        <taxon>Erysipelotrichia</taxon>
        <taxon>Erysipelotrichales</taxon>
        <taxon>Coprobacillaceae</taxon>
        <taxon>Thomasclavelia</taxon>
    </lineage>
</organism>
<dbReference type="Proteomes" id="UP000749320">
    <property type="component" value="Unassembled WGS sequence"/>
</dbReference>
<dbReference type="Pfam" id="PF17761">
    <property type="entry name" value="DUF1016_N"/>
    <property type="match status" value="1"/>
</dbReference>
<dbReference type="AlphaFoldDB" id="A0A921KIF3"/>
<dbReference type="InterPro" id="IPR041527">
    <property type="entry name" value="YhcG_N"/>
</dbReference>
<gene>
    <name evidence="2" type="ORF">K8V91_04720</name>
</gene>
<sequence length="63" mass="7517">MIGYRIAEETLNGNKRAEYGSEVIKKLSKELTKLYGKGFTKSNLYSFYKFYTMYPNIVWKIYK</sequence>
<comment type="caution">
    <text evidence="2">The sequence shown here is derived from an EMBL/GenBank/DDBJ whole genome shotgun (WGS) entry which is preliminary data.</text>
</comment>
<proteinExistence type="predicted"/>
<evidence type="ECO:0000313" key="3">
    <source>
        <dbReference type="Proteomes" id="UP000749320"/>
    </source>
</evidence>
<accession>A0A921KIF3</accession>
<feature type="domain" description="YhcG N-terminal" evidence="1">
    <location>
        <begin position="2"/>
        <end position="56"/>
    </location>
</feature>
<reference evidence="2" key="2">
    <citation type="submission" date="2021-09" db="EMBL/GenBank/DDBJ databases">
        <authorList>
            <person name="Gilroy R."/>
        </authorList>
    </citation>
    <scope>NUCLEOTIDE SEQUENCE</scope>
    <source>
        <strain evidence="2">CHK193-16274</strain>
    </source>
</reference>